<gene>
    <name evidence="1" type="ORF">CR203_07345</name>
</gene>
<comment type="caution">
    <text evidence="1">The sequence shown here is derived from an EMBL/GenBank/DDBJ whole genome shotgun (WGS) entry which is preliminary data.</text>
</comment>
<dbReference type="Proteomes" id="UP000281498">
    <property type="component" value="Unassembled WGS sequence"/>
</dbReference>
<reference evidence="1 2" key="1">
    <citation type="submission" date="2017-10" db="EMBL/GenBank/DDBJ databases">
        <title>Bacillus sp. nov., a halophilic bacterium isolated from a Keqin Lake.</title>
        <authorList>
            <person name="Wang H."/>
        </authorList>
    </citation>
    <scope>NUCLEOTIDE SEQUENCE [LARGE SCALE GENOMIC DNA]</scope>
    <source>
        <strain evidence="1 2">KCTC 13187</strain>
    </source>
</reference>
<evidence type="ECO:0000313" key="1">
    <source>
        <dbReference type="EMBL" id="RKL68288.1"/>
    </source>
</evidence>
<accession>A0A3A9K9P7</accession>
<dbReference type="EMBL" id="PDOE01000002">
    <property type="protein sequence ID" value="RKL68288.1"/>
    <property type="molecule type" value="Genomic_DNA"/>
</dbReference>
<dbReference type="AlphaFoldDB" id="A0A3A9K9P7"/>
<dbReference type="RefSeq" id="WP_110938628.1">
    <property type="nucleotide sequence ID" value="NZ_KZ614147.1"/>
</dbReference>
<sequence length="92" mass="10477">MFWTSTRKKKVLEATLAECPICNEANEVSLWNQLVCDTYGDHSPDIRTAALNKKNTFPYQCPTCFKGFSAHRIKFSKSNENGSFETQEFTSS</sequence>
<keyword evidence="2" id="KW-1185">Reference proteome</keyword>
<dbReference type="OrthoDB" id="2926828at2"/>
<name>A0A3A9K9P7_9BACI</name>
<evidence type="ECO:0000313" key="2">
    <source>
        <dbReference type="Proteomes" id="UP000281498"/>
    </source>
</evidence>
<protein>
    <submittedName>
        <fullName evidence="1">Uncharacterized protein</fullName>
    </submittedName>
</protein>
<organism evidence="1 2">
    <name type="scientific">Salipaludibacillus neizhouensis</name>
    <dbReference type="NCBI Taxonomy" id="885475"/>
    <lineage>
        <taxon>Bacteria</taxon>
        <taxon>Bacillati</taxon>
        <taxon>Bacillota</taxon>
        <taxon>Bacilli</taxon>
        <taxon>Bacillales</taxon>
        <taxon>Bacillaceae</taxon>
    </lineage>
</organism>
<proteinExistence type="predicted"/>